<protein>
    <submittedName>
        <fullName evidence="4">Uncharacterized protein</fullName>
    </submittedName>
</protein>
<reference evidence="4 5" key="1">
    <citation type="submission" date="2018-04" db="EMBL/GenBank/DDBJ databases">
        <authorList>
            <person name="Vogel A."/>
        </authorList>
    </citation>
    <scope>NUCLEOTIDE SEQUENCE [LARGE SCALE GENOMIC DNA]</scope>
</reference>
<evidence type="ECO:0000259" key="2">
    <source>
        <dbReference type="Pfam" id="PF03101"/>
    </source>
</evidence>
<dbReference type="InterPro" id="IPR004330">
    <property type="entry name" value="FAR1_DNA_bnd_dom"/>
</dbReference>
<dbReference type="OrthoDB" id="1221151at2759"/>
<keyword evidence="5" id="KW-1185">Reference proteome</keyword>
<dbReference type="InterPro" id="IPR058778">
    <property type="entry name" value="HTH_FAR1-11-like"/>
</dbReference>
<dbReference type="PANTHER" id="PTHR47718">
    <property type="entry name" value="OS01G0519700 PROTEIN"/>
    <property type="match status" value="1"/>
</dbReference>
<name>A0A484MMQ9_9ASTE</name>
<organism evidence="4 5">
    <name type="scientific">Cuscuta campestris</name>
    <dbReference type="NCBI Taxonomy" id="132261"/>
    <lineage>
        <taxon>Eukaryota</taxon>
        <taxon>Viridiplantae</taxon>
        <taxon>Streptophyta</taxon>
        <taxon>Embryophyta</taxon>
        <taxon>Tracheophyta</taxon>
        <taxon>Spermatophyta</taxon>
        <taxon>Magnoliopsida</taxon>
        <taxon>eudicotyledons</taxon>
        <taxon>Gunneridae</taxon>
        <taxon>Pentapetalae</taxon>
        <taxon>asterids</taxon>
        <taxon>lamiids</taxon>
        <taxon>Solanales</taxon>
        <taxon>Convolvulaceae</taxon>
        <taxon>Cuscuteae</taxon>
        <taxon>Cuscuta</taxon>
        <taxon>Cuscuta subgen. Grammica</taxon>
        <taxon>Cuscuta sect. Cleistogrammica</taxon>
    </lineage>
</organism>
<dbReference type="Proteomes" id="UP000595140">
    <property type="component" value="Unassembled WGS sequence"/>
</dbReference>
<feature type="domain" description="FAR1-related sequence 11-like HTH-like" evidence="3">
    <location>
        <begin position="179"/>
        <end position="229"/>
    </location>
</feature>
<gene>
    <name evidence="4" type="ORF">CCAM_LOCUS32037</name>
</gene>
<dbReference type="EMBL" id="OOIL02004034">
    <property type="protein sequence ID" value="VFQ90261.1"/>
    <property type="molecule type" value="Genomic_DNA"/>
</dbReference>
<dbReference type="Pfam" id="PF26175">
    <property type="entry name" value="HTH_FAR1"/>
    <property type="match status" value="1"/>
</dbReference>
<sequence length="296" mass="34113">MDENDCGSSMNTSDGRFKNSNGEDLSYKSSPEIDHDEMNDVKNNIGEEFRSIYEITSDEINHLEFDTLDQACNFYETYARCKGFAVRKDDVQRDVNNNIKMRQLVCNKAGLRDKKYLTMLDRKKPHRPITRTNCEARFRVHLDYKTSKWIVTSFVEHHNHFLCPSKYVHLFPAYRALNDADKAQIDILHAQGVRTCHIMGYMVAQKGGYDKVGFTKKDLYNYLDTQKHVKIEDGDARAALSYLQGKADNDPMLFCKYGVGTDGKLKHLFWADGASIVDFQCFGDVLAFDTTYKKNK</sequence>
<feature type="domain" description="FAR1" evidence="2">
    <location>
        <begin position="73"/>
        <end position="163"/>
    </location>
</feature>
<accession>A0A484MMQ9</accession>
<evidence type="ECO:0000313" key="5">
    <source>
        <dbReference type="Proteomes" id="UP000595140"/>
    </source>
</evidence>
<evidence type="ECO:0000256" key="1">
    <source>
        <dbReference type="SAM" id="MobiDB-lite"/>
    </source>
</evidence>
<feature type="region of interest" description="Disordered" evidence="1">
    <location>
        <begin position="1"/>
        <end position="38"/>
    </location>
</feature>
<proteinExistence type="predicted"/>
<evidence type="ECO:0000259" key="3">
    <source>
        <dbReference type="Pfam" id="PF26175"/>
    </source>
</evidence>
<feature type="compositionally biased region" description="Polar residues" evidence="1">
    <location>
        <begin position="1"/>
        <end position="29"/>
    </location>
</feature>
<evidence type="ECO:0000313" key="4">
    <source>
        <dbReference type="EMBL" id="VFQ90261.1"/>
    </source>
</evidence>
<dbReference type="AlphaFoldDB" id="A0A484MMQ9"/>
<dbReference type="PANTHER" id="PTHR47718:SF15">
    <property type="entry name" value="PROTEIN FAR1-RELATED SEQUENCE 5-LIKE"/>
    <property type="match status" value="1"/>
</dbReference>
<dbReference type="Pfam" id="PF03101">
    <property type="entry name" value="FAR1"/>
    <property type="match status" value="1"/>
</dbReference>